<dbReference type="STRING" id="658457.SAMN05216601_106132"/>
<protein>
    <submittedName>
        <fullName evidence="1">Uncharacterized protein</fullName>
    </submittedName>
</protein>
<evidence type="ECO:0000313" key="2">
    <source>
        <dbReference type="Proteomes" id="UP000182400"/>
    </source>
</evidence>
<dbReference type="InterPro" id="IPR010727">
    <property type="entry name" value="DUF1302"/>
</dbReference>
<gene>
    <name evidence="1" type="ORF">SAMN05216601_106132</name>
</gene>
<dbReference type="AlphaFoldDB" id="A0A1I5N6L9"/>
<dbReference type="OrthoDB" id="9769143at2"/>
<proteinExistence type="predicted"/>
<sequence>MSAHNNNTKVWSGKTPIACAVLLAGMGVQAGAQADEGFFSDWEVSGYARQHMSWNLENPYVMDTDDPNGLVGAKRKGNYRYDLSMARTTLKLNLFKDFGNSQFNISGRVAREVETDYLKDLQKSMDGNAASDLFSNRSKSSVNLMDDVYNSEEIRELWWQTGVTPTTTLKLGKQQVVWGETDFFQSLDVIHGYDMRIRSFLEPENEDVRKPLWMVNLMERFDSVDGTLQLLYIPGRMNRASDRGNSYDLEGGRWANNPNKGITFESATFGADVPYNYDHKAADMDDPSYGVRWKGMTGEWEYSLGWFHGPSQNPVINSNPNNPLGVGNAASGRTYVGPYKGDYNSDPNSTVGELIFPFIDVFGVTANRYLESVDAVFSAEVSYIPNAPYNIGVQAGEAGGCSFFPGFCGIIEKDVVKTMVRMDKQLGLQSYLGTSRPSFFSVQLFNTWITNYDRDDEVVNTAGFSGRAKEYSTIATAILATNYDNDRINPTLAVGTDLTYGGSFIVPSVEFAYGNNWRVRVEADLFFNDERQKRALQGFNNTNLFGYFDGNDQLAVRVTYQF</sequence>
<reference evidence="1 2" key="1">
    <citation type="submission" date="2016-10" db="EMBL/GenBank/DDBJ databases">
        <authorList>
            <person name="de Groot N.N."/>
        </authorList>
    </citation>
    <scope>NUCLEOTIDE SEQUENCE [LARGE SCALE GENOMIC DNA]</scope>
    <source>
        <strain evidence="1 2">CCUG 59231</strain>
    </source>
</reference>
<dbReference type="EMBL" id="FOWP01000006">
    <property type="protein sequence ID" value="SFP17478.1"/>
    <property type="molecule type" value="Genomic_DNA"/>
</dbReference>
<dbReference type="RefSeq" id="WP_074939167.1">
    <property type="nucleotide sequence ID" value="NZ_FOWP01000006.1"/>
</dbReference>
<name>A0A1I5N6L9_9GAMM</name>
<evidence type="ECO:0000313" key="1">
    <source>
        <dbReference type="EMBL" id="SFP17478.1"/>
    </source>
</evidence>
<accession>A0A1I5N6L9</accession>
<dbReference type="Proteomes" id="UP000182400">
    <property type="component" value="Unassembled WGS sequence"/>
</dbReference>
<organism evidence="1 2">
    <name type="scientific">Ectopseudomonas composti</name>
    <dbReference type="NCBI Taxonomy" id="658457"/>
    <lineage>
        <taxon>Bacteria</taxon>
        <taxon>Pseudomonadati</taxon>
        <taxon>Pseudomonadota</taxon>
        <taxon>Gammaproteobacteria</taxon>
        <taxon>Pseudomonadales</taxon>
        <taxon>Pseudomonadaceae</taxon>
        <taxon>Ectopseudomonas</taxon>
    </lineage>
</organism>
<dbReference type="Pfam" id="PF06980">
    <property type="entry name" value="DUF1302"/>
    <property type="match status" value="1"/>
</dbReference>